<sequence>MSGPWAFITAAKDASEATAGNG</sequence>
<comment type="caution">
    <text evidence="1">The sequence shown here is derived from an EMBL/GenBank/DDBJ whole genome shotgun (WGS) entry which is preliminary data.</text>
</comment>
<dbReference type="Proteomes" id="UP000485058">
    <property type="component" value="Unassembled WGS sequence"/>
</dbReference>
<reference evidence="1 2" key="1">
    <citation type="submission" date="2020-02" db="EMBL/GenBank/DDBJ databases">
        <title>Draft genome sequence of Haematococcus lacustris strain NIES-144.</title>
        <authorList>
            <person name="Morimoto D."/>
            <person name="Nakagawa S."/>
            <person name="Yoshida T."/>
            <person name="Sawayama S."/>
        </authorList>
    </citation>
    <scope>NUCLEOTIDE SEQUENCE [LARGE SCALE GENOMIC DNA]</scope>
    <source>
        <strain evidence="1 2">NIES-144</strain>
    </source>
</reference>
<accession>A0A699ZHK8</accession>
<name>A0A699ZHK8_HAELA</name>
<protein>
    <submittedName>
        <fullName evidence="1">Uncharacterized protein</fullName>
    </submittedName>
</protein>
<dbReference type="EMBL" id="BLLF01001385">
    <property type="protein sequence ID" value="GFH18949.1"/>
    <property type="molecule type" value="Genomic_DNA"/>
</dbReference>
<evidence type="ECO:0000313" key="1">
    <source>
        <dbReference type="EMBL" id="GFH18949.1"/>
    </source>
</evidence>
<evidence type="ECO:0000313" key="2">
    <source>
        <dbReference type="Proteomes" id="UP000485058"/>
    </source>
</evidence>
<dbReference type="AlphaFoldDB" id="A0A699ZHK8"/>
<gene>
    <name evidence="1" type="ORF">HaLaN_15828</name>
</gene>
<proteinExistence type="predicted"/>
<keyword evidence="2" id="KW-1185">Reference proteome</keyword>
<organism evidence="1 2">
    <name type="scientific">Haematococcus lacustris</name>
    <name type="common">Green alga</name>
    <name type="synonym">Haematococcus pluvialis</name>
    <dbReference type="NCBI Taxonomy" id="44745"/>
    <lineage>
        <taxon>Eukaryota</taxon>
        <taxon>Viridiplantae</taxon>
        <taxon>Chlorophyta</taxon>
        <taxon>core chlorophytes</taxon>
        <taxon>Chlorophyceae</taxon>
        <taxon>CS clade</taxon>
        <taxon>Chlamydomonadales</taxon>
        <taxon>Haematococcaceae</taxon>
        <taxon>Haematococcus</taxon>
    </lineage>
</organism>